<evidence type="ECO:0000313" key="2">
    <source>
        <dbReference type="Proteomes" id="UP000798662"/>
    </source>
</evidence>
<organism evidence="1 2">
    <name type="scientific">Pyropia yezoensis</name>
    <name type="common">Susabi-nori</name>
    <name type="synonym">Porphyra yezoensis</name>
    <dbReference type="NCBI Taxonomy" id="2788"/>
    <lineage>
        <taxon>Eukaryota</taxon>
        <taxon>Rhodophyta</taxon>
        <taxon>Bangiophyceae</taxon>
        <taxon>Bangiales</taxon>
        <taxon>Bangiaceae</taxon>
        <taxon>Pyropia</taxon>
    </lineage>
</organism>
<comment type="caution">
    <text evidence="1">The sequence shown here is derived from an EMBL/GenBank/DDBJ whole genome shotgun (WGS) entry which is preliminary data.</text>
</comment>
<dbReference type="EMBL" id="CM020620">
    <property type="protein sequence ID" value="KAK1868954.1"/>
    <property type="molecule type" value="Genomic_DNA"/>
</dbReference>
<accession>A0ACC3CF88</accession>
<protein>
    <submittedName>
        <fullName evidence="1">Uncharacterized protein</fullName>
    </submittedName>
</protein>
<proteinExistence type="predicted"/>
<name>A0ACC3CF88_PYRYE</name>
<dbReference type="Proteomes" id="UP000798662">
    <property type="component" value="Chromosome 3"/>
</dbReference>
<sequence>MKVLRMRAAPLAVVWAHLGDAFGDVGGIAPSLPDGATTSLVRALAARAERAVGVLPKDVLAGAAFVAAELAVAEAKNLVNVAGPFLGVALQALSFGVRVMVAVRGAPWAAKEVANDLNDLHTTLLKTLLPEMIKLGGNKPMDDFLEGLGGLVAELEVLAGRLHYLLRSRKARGFLALAAAGGDEDVDAGLRSDIDQQICLRCGS</sequence>
<reference evidence="1" key="1">
    <citation type="submission" date="2019-11" db="EMBL/GenBank/DDBJ databases">
        <title>Nori genome reveals adaptations in red seaweeds to the harsh intertidal environment.</title>
        <authorList>
            <person name="Wang D."/>
            <person name="Mao Y."/>
        </authorList>
    </citation>
    <scope>NUCLEOTIDE SEQUENCE</scope>
    <source>
        <tissue evidence="1">Gametophyte</tissue>
    </source>
</reference>
<evidence type="ECO:0000313" key="1">
    <source>
        <dbReference type="EMBL" id="KAK1868954.1"/>
    </source>
</evidence>
<gene>
    <name evidence="1" type="ORF">I4F81_011436</name>
</gene>
<keyword evidence="2" id="KW-1185">Reference proteome</keyword>